<comment type="caution">
    <text evidence="2">The sequence shown here is derived from an EMBL/GenBank/DDBJ whole genome shotgun (WGS) entry which is preliminary data.</text>
</comment>
<sequence length="421" mass="46922">MPLLPLKHSSKPSKFVEICDTQSSASLCNLRFERAQVDCCFLMSKSKWGQLNGKDSGVMYLDLTFHQPADYKLAQATVTMDFSEIQASDLPSNPKSKELEVTEFYGPRILSGERRERQVSTSFDVDPKIGIPNASVEGINWSRKSDITYASRWTFTGSRFAAGSTGTSDIQESRYRQIVWHLHENKLESQVVHHSTVHSALAFHHGMEPFYVDLKIELKMHRLHQRIKQHLVYLPRNRRSCTRTKVQPRPATLDKNLQFEQLVKELDYTMTTANLHPVTEVSDPKPMSTNDVNEDTAAYPESGANPLRDGSLLAAIHQVTGQAPPTPMPKSTASSVMSTHTGSSDATLVDPDVLKHAGRMTKPEDSTAHIKQAHLATTPYDDIPQVVIVAFCRIIQLLAMPFRLFIAGVDALNSALAQAGK</sequence>
<protein>
    <submittedName>
        <fullName evidence="2">Uncharacterized protein</fullName>
    </submittedName>
</protein>
<dbReference type="AlphaFoldDB" id="A0A9P3BBA3"/>
<accession>A0A9P3BBA3</accession>
<dbReference type="GeneID" id="67002287"/>
<evidence type="ECO:0000313" key="2">
    <source>
        <dbReference type="EMBL" id="GIJ84824.1"/>
    </source>
</evidence>
<feature type="compositionally biased region" description="Polar residues" evidence="1">
    <location>
        <begin position="322"/>
        <end position="346"/>
    </location>
</feature>
<gene>
    <name evidence="2" type="ORF">Asppvi_003675</name>
</gene>
<dbReference type="Proteomes" id="UP001043456">
    <property type="component" value="Unassembled WGS sequence"/>
</dbReference>
<name>A0A9P3BBA3_9EURO</name>
<evidence type="ECO:0000256" key="1">
    <source>
        <dbReference type="SAM" id="MobiDB-lite"/>
    </source>
</evidence>
<dbReference type="EMBL" id="BHVY01000002">
    <property type="protein sequence ID" value="GIJ84824.1"/>
    <property type="molecule type" value="Genomic_DNA"/>
</dbReference>
<organism evidence="2 3">
    <name type="scientific">Aspergillus pseudoviridinutans</name>
    <dbReference type="NCBI Taxonomy" id="1517512"/>
    <lineage>
        <taxon>Eukaryota</taxon>
        <taxon>Fungi</taxon>
        <taxon>Dikarya</taxon>
        <taxon>Ascomycota</taxon>
        <taxon>Pezizomycotina</taxon>
        <taxon>Eurotiomycetes</taxon>
        <taxon>Eurotiomycetidae</taxon>
        <taxon>Eurotiales</taxon>
        <taxon>Aspergillaceae</taxon>
        <taxon>Aspergillus</taxon>
        <taxon>Aspergillus subgen. Fumigati</taxon>
    </lineage>
</organism>
<evidence type="ECO:0000313" key="3">
    <source>
        <dbReference type="Proteomes" id="UP001043456"/>
    </source>
</evidence>
<proteinExistence type="predicted"/>
<dbReference type="RefSeq" id="XP_043155571.1">
    <property type="nucleotide sequence ID" value="XM_043299636.1"/>
</dbReference>
<dbReference type="OrthoDB" id="3922785at2759"/>
<keyword evidence="3" id="KW-1185">Reference proteome</keyword>
<feature type="region of interest" description="Disordered" evidence="1">
    <location>
        <begin position="322"/>
        <end position="348"/>
    </location>
</feature>
<reference evidence="2 3" key="1">
    <citation type="submission" date="2018-10" db="EMBL/GenBank/DDBJ databases">
        <title>Pan-genome distribution and transcriptional activeness of fungal secondary metabolism genes in Aspergillus section Fumigati.</title>
        <authorList>
            <person name="Takahashi H."/>
            <person name="Umemura M."/>
            <person name="Ninomiya A."/>
            <person name="Kusuya Y."/>
            <person name="Urayama S."/>
            <person name="Shimizu M."/>
            <person name="Watanabe A."/>
            <person name="Kamei K."/>
            <person name="Yaguchi T."/>
            <person name="Hagiwara D."/>
        </authorList>
    </citation>
    <scope>NUCLEOTIDE SEQUENCE [LARGE SCALE GENOMIC DNA]</scope>
    <source>
        <strain evidence="2 3">IFM 55266</strain>
    </source>
</reference>